<dbReference type="Proteomes" id="UP000835052">
    <property type="component" value="Unassembled WGS sequence"/>
</dbReference>
<dbReference type="GO" id="GO:0015031">
    <property type="term" value="P:protein transport"/>
    <property type="evidence" value="ECO:0007669"/>
    <property type="project" value="UniProtKB-KW"/>
</dbReference>
<feature type="domain" description="Mitochondrial outer membrane transport complex Sam37/metaxin N-terminal" evidence="9">
    <location>
        <begin position="19"/>
        <end position="146"/>
    </location>
</feature>
<dbReference type="SUPFAM" id="SSF47616">
    <property type="entry name" value="GST C-terminal domain-like"/>
    <property type="match status" value="1"/>
</dbReference>
<dbReference type="CDD" id="cd03078">
    <property type="entry name" value="GST_N_Metaxin1_like"/>
    <property type="match status" value="1"/>
</dbReference>
<keyword evidence="6" id="KW-0496">Mitochondrion</keyword>
<gene>
    <name evidence="11" type="ORF">CAUJ_LOCUS769</name>
</gene>
<evidence type="ECO:0000256" key="1">
    <source>
        <dbReference type="ARBA" id="ARBA00004294"/>
    </source>
</evidence>
<organism evidence="11 12">
    <name type="scientific">Caenorhabditis auriculariae</name>
    <dbReference type="NCBI Taxonomy" id="2777116"/>
    <lineage>
        <taxon>Eukaryota</taxon>
        <taxon>Metazoa</taxon>
        <taxon>Ecdysozoa</taxon>
        <taxon>Nematoda</taxon>
        <taxon>Chromadorea</taxon>
        <taxon>Rhabditida</taxon>
        <taxon>Rhabditina</taxon>
        <taxon>Rhabditomorpha</taxon>
        <taxon>Rhabditoidea</taxon>
        <taxon>Rhabditidae</taxon>
        <taxon>Peloderinae</taxon>
        <taxon>Caenorhabditis</taxon>
    </lineage>
</organism>
<dbReference type="Gene3D" id="1.20.1050.10">
    <property type="match status" value="1"/>
</dbReference>
<dbReference type="GO" id="GO:0001401">
    <property type="term" value="C:SAM complex"/>
    <property type="evidence" value="ECO:0007669"/>
    <property type="project" value="InterPro"/>
</dbReference>
<dbReference type="Pfam" id="PF10568">
    <property type="entry name" value="Tom37"/>
    <property type="match status" value="1"/>
</dbReference>
<evidence type="ECO:0008006" key="13">
    <source>
        <dbReference type="Google" id="ProtNLM"/>
    </source>
</evidence>
<dbReference type="InterPro" id="IPR036282">
    <property type="entry name" value="Glutathione-S-Trfase_C_sf"/>
</dbReference>
<evidence type="ECO:0000256" key="5">
    <source>
        <dbReference type="ARBA" id="ARBA00022927"/>
    </source>
</evidence>
<feature type="coiled-coil region" evidence="8">
    <location>
        <begin position="240"/>
        <end position="267"/>
    </location>
</feature>
<evidence type="ECO:0000313" key="12">
    <source>
        <dbReference type="Proteomes" id="UP000835052"/>
    </source>
</evidence>
<evidence type="ECO:0000256" key="3">
    <source>
        <dbReference type="ARBA" id="ARBA00022448"/>
    </source>
</evidence>
<comment type="subcellular location">
    <subcellularLocation>
        <location evidence="1">Mitochondrion outer membrane</location>
    </subcellularLocation>
</comment>
<comment type="similarity">
    <text evidence="2">Belongs to the metaxin family.</text>
</comment>
<dbReference type="PANTHER" id="PTHR12289">
    <property type="entry name" value="METAXIN RELATED"/>
    <property type="match status" value="1"/>
</dbReference>
<evidence type="ECO:0000256" key="2">
    <source>
        <dbReference type="ARBA" id="ARBA00009170"/>
    </source>
</evidence>
<dbReference type="GO" id="GO:0007005">
    <property type="term" value="P:mitochondrion organization"/>
    <property type="evidence" value="ECO:0007669"/>
    <property type="project" value="TreeGrafter"/>
</dbReference>
<keyword evidence="3" id="KW-0813">Transport</keyword>
<name>A0A8S1GT29_9PELO</name>
<keyword evidence="4" id="KW-1000">Mitochondrion outer membrane</keyword>
<dbReference type="Pfam" id="PF17171">
    <property type="entry name" value="GST_C_6"/>
    <property type="match status" value="1"/>
</dbReference>
<evidence type="ECO:0000313" key="11">
    <source>
        <dbReference type="EMBL" id="CAD6184850.1"/>
    </source>
</evidence>
<feature type="domain" description="Metaxin glutathione S-transferase" evidence="10">
    <location>
        <begin position="167"/>
        <end position="227"/>
    </location>
</feature>
<evidence type="ECO:0000256" key="6">
    <source>
        <dbReference type="ARBA" id="ARBA00023128"/>
    </source>
</evidence>
<dbReference type="InterPro" id="IPR019564">
    <property type="entry name" value="Sam37/metaxin_N"/>
</dbReference>
<dbReference type="OrthoDB" id="5835136at2759"/>
<evidence type="ECO:0000256" key="7">
    <source>
        <dbReference type="ARBA" id="ARBA00023136"/>
    </source>
</evidence>
<evidence type="ECO:0000256" key="4">
    <source>
        <dbReference type="ARBA" id="ARBA00022787"/>
    </source>
</evidence>
<comment type="caution">
    <text evidence="11">The sequence shown here is derived from an EMBL/GenBank/DDBJ whole genome shotgun (WGS) entry which is preliminary data.</text>
</comment>
<protein>
    <recommendedName>
        <fullName evidence="13">GST C-terminal domain-containing protein</fullName>
    </recommendedName>
</protein>
<dbReference type="AlphaFoldDB" id="A0A8S1GT29"/>
<proteinExistence type="inferred from homology"/>
<dbReference type="InterPro" id="IPR033468">
    <property type="entry name" value="Metaxin_GST"/>
</dbReference>
<evidence type="ECO:0000259" key="9">
    <source>
        <dbReference type="Pfam" id="PF10568"/>
    </source>
</evidence>
<evidence type="ECO:0000259" key="10">
    <source>
        <dbReference type="Pfam" id="PF17171"/>
    </source>
</evidence>
<evidence type="ECO:0000256" key="8">
    <source>
        <dbReference type="SAM" id="Coils"/>
    </source>
</evidence>
<dbReference type="InterPro" id="IPR050931">
    <property type="entry name" value="Mito_Protein_Transport_Metaxin"/>
</dbReference>
<keyword evidence="7" id="KW-0472">Membrane</keyword>
<keyword evidence="12" id="KW-1185">Reference proteome</keyword>
<accession>A0A8S1GT29</accession>
<sequence length="319" mass="36063">MELHVWPSDFGLPSIDVSSLQFLACAKMCASPIQVISSKSPWNSPTGEYPVLFDKTNEKTAAITDFDKYVDVLRRSGQDVVIDQLLTSQDRAQLDAFFHAIFIKNLNPAVLQAFWADDLNYHTVTQHWYSSRLHFPYNLYYLEKRRKLAIRRLEGKSTTTVLKNAFQALNVLSTKLGDNKFFCGNKPTSLDALVFGYLAPLLRVQLPNDRLYVQLTACPNLVRFVETVSTIYLPLTEEQLKTQQLDRKMWQQRLQKAKAEKELIKNSETSAGEVSAAEEPPMRDSILFAVAAVTLSVLFALHSGIIQVTVEDDAEVIAE</sequence>
<reference evidence="11" key="1">
    <citation type="submission" date="2020-10" db="EMBL/GenBank/DDBJ databases">
        <authorList>
            <person name="Kikuchi T."/>
        </authorList>
    </citation>
    <scope>NUCLEOTIDE SEQUENCE</scope>
    <source>
        <strain evidence="11">NKZ352</strain>
    </source>
</reference>
<keyword evidence="5" id="KW-0653">Protein transport</keyword>
<keyword evidence="8" id="KW-0175">Coiled coil</keyword>
<dbReference type="PANTHER" id="PTHR12289:SF41">
    <property type="entry name" value="FAILED AXON CONNECTIONS-RELATED"/>
    <property type="match status" value="1"/>
</dbReference>
<dbReference type="EMBL" id="CAJGYM010000001">
    <property type="protein sequence ID" value="CAD6184850.1"/>
    <property type="molecule type" value="Genomic_DNA"/>
</dbReference>